<dbReference type="Pfam" id="PF22845">
    <property type="entry name" value="DUF3097_N"/>
    <property type="match status" value="1"/>
</dbReference>
<organism evidence="4 5">
    <name type="scientific">Protofrankia coriariae</name>
    <dbReference type="NCBI Taxonomy" id="1562887"/>
    <lineage>
        <taxon>Bacteria</taxon>
        <taxon>Bacillati</taxon>
        <taxon>Actinomycetota</taxon>
        <taxon>Actinomycetes</taxon>
        <taxon>Frankiales</taxon>
        <taxon>Frankiaceae</taxon>
        <taxon>Protofrankia</taxon>
    </lineage>
</organism>
<dbReference type="InterPro" id="IPR053883">
    <property type="entry name" value="DUF3097_N"/>
</dbReference>
<dbReference type="EMBL" id="JWIO01000014">
    <property type="protein sequence ID" value="KLL11484.1"/>
    <property type="molecule type" value="Genomic_DNA"/>
</dbReference>
<feature type="region of interest" description="Disordered" evidence="1">
    <location>
        <begin position="286"/>
        <end position="307"/>
    </location>
</feature>
<dbReference type="RefSeq" id="WP_047222858.1">
    <property type="nucleotide sequence ID" value="NZ_JWIO01000014.1"/>
</dbReference>
<sequence length="307" mass="32527">MRSRDYGPDVLARSGRVRPAAPPSVEAVPGLVAEDAATGFCGAVIEVEAGGVVLEDRHGRRRAFPLAAGAFLLDGRTVTLTRPVRSAPAAPARTASGSVAVPGQPARVARASRIYVEGLHDAALVERVWGDDLRLEGVVVESLDGVDDLPALVAAFQPGPRRRLGVLVDHLVAGSKESRIAASVTSPYVLVTGHPYVDIWQAVKPSSVGIAAWPQVPRGQPWKDGVCRALGVAEPADMWRRVLGSVRSYTDVEAGLLGAVERLIDFVTVPAGDGDDEHGAKYHAKHGAEHRAEYGEGHDRGHERGRV</sequence>
<name>A0ABR5F424_9ACTN</name>
<accession>A0ABR5F424</accession>
<feature type="domain" description="DUF3097" evidence="2">
    <location>
        <begin position="112"/>
        <end position="268"/>
    </location>
</feature>
<feature type="domain" description="DUF3097" evidence="3">
    <location>
        <begin position="25"/>
        <end position="83"/>
    </location>
</feature>
<comment type="caution">
    <text evidence="4">The sequence shown here is derived from an EMBL/GenBank/DDBJ whole genome shotgun (WGS) entry which is preliminary data.</text>
</comment>
<evidence type="ECO:0000259" key="3">
    <source>
        <dbReference type="Pfam" id="PF22845"/>
    </source>
</evidence>
<proteinExistence type="predicted"/>
<feature type="region of interest" description="Disordered" evidence="1">
    <location>
        <begin position="1"/>
        <end position="23"/>
    </location>
</feature>
<evidence type="ECO:0000259" key="2">
    <source>
        <dbReference type="Pfam" id="PF11296"/>
    </source>
</evidence>
<protein>
    <recommendedName>
        <fullName evidence="6">DUF3097 domain-containing protein</fullName>
    </recommendedName>
</protein>
<evidence type="ECO:0008006" key="6">
    <source>
        <dbReference type="Google" id="ProtNLM"/>
    </source>
</evidence>
<reference evidence="4 5" key="1">
    <citation type="submission" date="2014-12" db="EMBL/GenBank/DDBJ databases">
        <title>Frankia sp. BMG5.1 draft genome.</title>
        <authorList>
            <person name="Gtari M."/>
            <person name="Ghodhbane-Gtari F."/>
            <person name="Nouioui I."/>
            <person name="Ktari A."/>
            <person name="Hezbri K."/>
            <person name="Mimouni W."/>
            <person name="Sbissi I."/>
            <person name="Ayari A."/>
            <person name="Yamanaka T."/>
            <person name="Normand P."/>
            <person name="Tisa L.S."/>
            <person name="Boudabous A."/>
        </authorList>
    </citation>
    <scope>NUCLEOTIDE SEQUENCE [LARGE SCALE GENOMIC DNA]</scope>
    <source>
        <strain evidence="4 5">BMG5.1</strain>
    </source>
</reference>
<gene>
    <name evidence="4" type="ORF">FrCorBMG51_10365</name>
</gene>
<dbReference type="InterPro" id="IPR021447">
    <property type="entry name" value="DUF3097_C"/>
</dbReference>
<evidence type="ECO:0000313" key="5">
    <source>
        <dbReference type="Proteomes" id="UP000035425"/>
    </source>
</evidence>
<evidence type="ECO:0000313" key="4">
    <source>
        <dbReference type="EMBL" id="KLL11484.1"/>
    </source>
</evidence>
<evidence type="ECO:0000256" key="1">
    <source>
        <dbReference type="SAM" id="MobiDB-lite"/>
    </source>
</evidence>
<keyword evidence="5" id="KW-1185">Reference proteome</keyword>
<dbReference type="Pfam" id="PF11296">
    <property type="entry name" value="DUF3097_C"/>
    <property type="match status" value="1"/>
</dbReference>
<dbReference type="Proteomes" id="UP000035425">
    <property type="component" value="Unassembled WGS sequence"/>
</dbReference>